<proteinExistence type="predicted"/>
<accession>A0A0E4C7N4</accession>
<evidence type="ECO:0000313" key="5">
    <source>
        <dbReference type="Proteomes" id="UP000045545"/>
    </source>
</evidence>
<dbReference type="OrthoDB" id="1551157at2"/>
<keyword evidence="2" id="KW-0945">Host-virus interaction</keyword>
<evidence type="ECO:0000313" key="4">
    <source>
        <dbReference type="EMBL" id="CFX32722.1"/>
    </source>
</evidence>
<dbReference type="EMBL" id="CGIH01000004">
    <property type="protein sequence ID" value="CFX06892.1"/>
    <property type="molecule type" value="Genomic_DNA"/>
</dbReference>
<evidence type="ECO:0000256" key="1">
    <source>
        <dbReference type="ARBA" id="ARBA00004328"/>
    </source>
</evidence>
<dbReference type="STRING" id="690567.1003"/>
<protein>
    <submittedName>
        <fullName evidence="3">Bacteriophage B103, Gp8, head fibre</fullName>
    </submittedName>
</protein>
<dbReference type="Pfam" id="PF11133">
    <property type="entry name" value="Phage_head_fibr"/>
    <property type="match status" value="1"/>
</dbReference>
<dbReference type="EMBL" id="CGIH01000018">
    <property type="protein sequence ID" value="CFX32722.1"/>
    <property type="molecule type" value="Genomic_DNA"/>
</dbReference>
<evidence type="ECO:0000313" key="3">
    <source>
        <dbReference type="EMBL" id="CFX06892.1"/>
    </source>
</evidence>
<reference evidence="3 5" key="1">
    <citation type="submission" date="2015-03" db="EMBL/GenBank/DDBJ databases">
        <authorList>
            <person name="Strepis Nikolaos"/>
        </authorList>
    </citation>
    <scope>NUCLEOTIDE SEQUENCE [LARGE SCALE GENOMIC DNA]</scope>
    <source>
        <strain evidence="3 5">OL-4</strain>
    </source>
</reference>
<dbReference type="RefSeq" id="WP_046495122.1">
    <property type="nucleotide sequence ID" value="NZ_CGIH01000004.1"/>
</dbReference>
<sequence length="125" mass="12485">MSYNTKNYTEQGGEKTVIGGTLEIKEGASVTGLTSTAAPASETALGGVKAAPAGEGDTVEVKIGENGKLYAPAYPATATESAAGLVKMAANQADSTAEDTAALVTDFNALLAKLKAAGLMTADEE</sequence>
<evidence type="ECO:0000256" key="2">
    <source>
        <dbReference type="ARBA" id="ARBA00022581"/>
    </source>
</evidence>
<dbReference type="AlphaFoldDB" id="A0A0E4C7N4"/>
<gene>
    <name evidence="4" type="ORF">1003</name>
    <name evidence="3" type="ORF">388</name>
</gene>
<dbReference type="InterPro" id="IPR022741">
    <property type="entry name" value="Phage_B103_Gp8"/>
</dbReference>
<keyword evidence="5" id="KW-1185">Reference proteome</keyword>
<comment type="subcellular location">
    <subcellularLocation>
        <location evidence="1">Virion</location>
    </subcellularLocation>
</comment>
<organism evidence="3 5">
    <name type="scientific">Syntrophomonas zehnderi OL-4</name>
    <dbReference type="NCBI Taxonomy" id="690567"/>
    <lineage>
        <taxon>Bacteria</taxon>
        <taxon>Bacillati</taxon>
        <taxon>Bacillota</taxon>
        <taxon>Clostridia</taxon>
        <taxon>Eubacteriales</taxon>
        <taxon>Syntrophomonadaceae</taxon>
        <taxon>Syntrophomonas</taxon>
    </lineage>
</organism>
<dbReference type="Proteomes" id="UP000045545">
    <property type="component" value="Unassembled WGS sequence"/>
</dbReference>
<dbReference type="Gene3D" id="6.10.140.1630">
    <property type="match status" value="1"/>
</dbReference>
<name>A0A0E4C7N4_9FIRM</name>